<sequence length="320" mass="34447">MSTSGTGPVLVVGSRGLLGEAVVREVARRGRPALRAQVRWGADARTDLAQALDQALEAAGESPVQIAWCAGVGVTATPQEVLDAEYQTLCAFAELLTGLPEATRHRMTLFFASSAGGVYAGSPSQPPFDERSPVGPLAPYGRAKLKAEERLVELTTSGIRVVVGRIANLYGPGQDLTKQQGLISQLALAQQTAQPLGVYVSMDTLRDYIYVDDCASIVVDMMDRAHQLDPGSPAVTKVLASQRSVSIAALIGEMRRIHRRRPRVVVAPSARALQQARDLRLRSVVWPDLDHRPLTPLAVGMVSTGEDISRKLRVRGRSRS</sequence>
<dbReference type="RefSeq" id="WP_236087831.1">
    <property type="nucleotide sequence ID" value="NZ_JAKGSG010000013.1"/>
</dbReference>
<dbReference type="Proteomes" id="UP001165405">
    <property type="component" value="Unassembled WGS sequence"/>
</dbReference>
<evidence type="ECO:0000313" key="4">
    <source>
        <dbReference type="Proteomes" id="UP001165405"/>
    </source>
</evidence>
<keyword evidence="4" id="KW-1185">Reference proteome</keyword>
<protein>
    <submittedName>
        <fullName evidence="3">NAD-dependent epimerase/dehydratase family protein</fullName>
    </submittedName>
</protein>
<reference evidence="3" key="1">
    <citation type="submission" date="2022-01" db="EMBL/GenBank/DDBJ databases">
        <title>Antribacter sp. nov., isolated from Guizhou of China.</title>
        <authorList>
            <person name="Chengliang C."/>
            <person name="Ya Z."/>
        </authorList>
    </citation>
    <scope>NUCLEOTIDE SEQUENCE</scope>
    <source>
        <strain evidence="3">KLBMP 9083</strain>
    </source>
</reference>
<evidence type="ECO:0000259" key="2">
    <source>
        <dbReference type="Pfam" id="PF01370"/>
    </source>
</evidence>
<dbReference type="PANTHER" id="PTHR43574">
    <property type="entry name" value="EPIMERASE-RELATED"/>
    <property type="match status" value="1"/>
</dbReference>
<feature type="domain" description="NAD-dependent epimerase/dehydratase" evidence="2">
    <location>
        <begin position="9"/>
        <end position="227"/>
    </location>
</feature>
<dbReference type="AlphaFoldDB" id="A0AA41U5K3"/>
<dbReference type="EMBL" id="JAKGSG010000013">
    <property type="protein sequence ID" value="MCF4120118.1"/>
    <property type="molecule type" value="Genomic_DNA"/>
</dbReference>
<organism evidence="3 4">
    <name type="scientific">Antribacter soli</name>
    <dbReference type="NCBI Taxonomy" id="2910976"/>
    <lineage>
        <taxon>Bacteria</taxon>
        <taxon>Bacillati</taxon>
        <taxon>Actinomycetota</taxon>
        <taxon>Actinomycetes</taxon>
        <taxon>Micrococcales</taxon>
        <taxon>Promicromonosporaceae</taxon>
        <taxon>Antribacter</taxon>
    </lineage>
</organism>
<dbReference type="SUPFAM" id="SSF51735">
    <property type="entry name" value="NAD(P)-binding Rossmann-fold domains"/>
    <property type="match status" value="1"/>
</dbReference>
<comment type="caution">
    <text evidence="3">The sequence shown here is derived from an EMBL/GenBank/DDBJ whole genome shotgun (WGS) entry which is preliminary data.</text>
</comment>
<proteinExistence type="predicted"/>
<evidence type="ECO:0000256" key="1">
    <source>
        <dbReference type="ARBA" id="ARBA00023027"/>
    </source>
</evidence>
<keyword evidence="1" id="KW-0520">NAD</keyword>
<name>A0AA41U5K3_9MICO</name>
<gene>
    <name evidence="3" type="ORF">L1785_03920</name>
</gene>
<dbReference type="InterPro" id="IPR036291">
    <property type="entry name" value="NAD(P)-bd_dom_sf"/>
</dbReference>
<evidence type="ECO:0000313" key="3">
    <source>
        <dbReference type="EMBL" id="MCF4120118.1"/>
    </source>
</evidence>
<dbReference type="InterPro" id="IPR001509">
    <property type="entry name" value="Epimerase_deHydtase"/>
</dbReference>
<dbReference type="Gene3D" id="3.40.50.720">
    <property type="entry name" value="NAD(P)-binding Rossmann-like Domain"/>
    <property type="match status" value="1"/>
</dbReference>
<accession>A0AA41U5K3</accession>
<dbReference type="Pfam" id="PF01370">
    <property type="entry name" value="Epimerase"/>
    <property type="match status" value="1"/>
</dbReference>